<keyword evidence="2" id="KW-0255">Endonuclease</keyword>
<dbReference type="InterPro" id="IPR011335">
    <property type="entry name" value="Restrct_endonuc-II-like"/>
</dbReference>
<comment type="caution">
    <text evidence="2">The sequence shown here is derived from an EMBL/GenBank/DDBJ whole genome shotgun (WGS) entry which is preliminary data.</text>
</comment>
<evidence type="ECO:0000313" key="2">
    <source>
        <dbReference type="EMBL" id="HGG00393.1"/>
    </source>
</evidence>
<name>A0A7C3VG18_9CYAN</name>
<dbReference type="InterPro" id="IPR012296">
    <property type="entry name" value="Nuclease_put_TT1808"/>
</dbReference>
<dbReference type="CDD" id="cd06260">
    <property type="entry name" value="DUF820-like"/>
    <property type="match status" value="1"/>
</dbReference>
<keyword evidence="2" id="KW-0378">Hydrolase</keyword>
<dbReference type="AlphaFoldDB" id="A0A7C3VG18"/>
<dbReference type="Pfam" id="PF05685">
    <property type="entry name" value="Uma2"/>
    <property type="match status" value="1"/>
</dbReference>
<organism evidence="2">
    <name type="scientific">Planktothricoides sp. SpSt-374</name>
    <dbReference type="NCBI Taxonomy" id="2282167"/>
    <lineage>
        <taxon>Bacteria</taxon>
        <taxon>Bacillati</taxon>
        <taxon>Cyanobacteriota</taxon>
        <taxon>Cyanophyceae</taxon>
        <taxon>Oscillatoriophycideae</taxon>
        <taxon>Oscillatoriales</taxon>
        <taxon>Oscillatoriaceae</taxon>
        <taxon>Planktothricoides</taxon>
    </lineage>
</organism>
<sequence>MVTATIPETISLADFLAHPAEHMEWVDGQLVETKGMTVKHSVIQSKLSSLWRNYISQSPQSGEVAVELPCRTKKQGRRPDVSYLTPELVTQFGNATSLPQSPPLIAEIASPDDAGDELLLKAQEYLDSGCQEVWLVFPEARRVLVMTANQTFGFNPGETVTTKLLLPGFAVALDELFG</sequence>
<protein>
    <submittedName>
        <fullName evidence="2">Uma2 family endonuclease</fullName>
    </submittedName>
</protein>
<gene>
    <name evidence="2" type="ORF">ENR15_07005</name>
</gene>
<dbReference type="EMBL" id="DSPX01000066">
    <property type="protein sequence ID" value="HGG00393.1"/>
    <property type="molecule type" value="Genomic_DNA"/>
</dbReference>
<reference evidence="2" key="1">
    <citation type="journal article" date="2020" name="mSystems">
        <title>Genome- and Community-Level Interaction Insights into Carbon Utilization and Element Cycling Functions of Hydrothermarchaeota in Hydrothermal Sediment.</title>
        <authorList>
            <person name="Zhou Z."/>
            <person name="Liu Y."/>
            <person name="Xu W."/>
            <person name="Pan J."/>
            <person name="Luo Z.H."/>
            <person name="Li M."/>
        </authorList>
    </citation>
    <scope>NUCLEOTIDE SEQUENCE [LARGE SCALE GENOMIC DNA]</scope>
    <source>
        <strain evidence="2">SpSt-374</strain>
    </source>
</reference>
<dbReference type="PANTHER" id="PTHR34107:SF4">
    <property type="entry name" value="SLL1222 PROTEIN"/>
    <property type="match status" value="1"/>
</dbReference>
<dbReference type="SUPFAM" id="SSF52980">
    <property type="entry name" value="Restriction endonuclease-like"/>
    <property type="match status" value="1"/>
</dbReference>
<accession>A0A7C3VG18</accession>
<dbReference type="InterPro" id="IPR008538">
    <property type="entry name" value="Uma2"/>
</dbReference>
<dbReference type="GO" id="GO:0004519">
    <property type="term" value="F:endonuclease activity"/>
    <property type="evidence" value="ECO:0007669"/>
    <property type="project" value="UniProtKB-KW"/>
</dbReference>
<feature type="domain" description="Putative restriction endonuclease" evidence="1">
    <location>
        <begin position="16"/>
        <end position="173"/>
    </location>
</feature>
<evidence type="ECO:0000259" key="1">
    <source>
        <dbReference type="Pfam" id="PF05685"/>
    </source>
</evidence>
<dbReference type="Gene3D" id="3.90.1570.10">
    <property type="entry name" value="tt1808, chain A"/>
    <property type="match status" value="1"/>
</dbReference>
<keyword evidence="2" id="KW-0540">Nuclease</keyword>
<proteinExistence type="predicted"/>
<dbReference type="PANTHER" id="PTHR34107">
    <property type="entry name" value="SLL0198 PROTEIN-RELATED"/>
    <property type="match status" value="1"/>
</dbReference>